<evidence type="ECO:0000313" key="1">
    <source>
        <dbReference type="EMBL" id="PSW92281.1"/>
    </source>
</evidence>
<gene>
    <name evidence="1" type="ORF">C9J52_19015</name>
</gene>
<comment type="caution">
    <text evidence="1">The sequence shown here is derived from an EMBL/GenBank/DDBJ whole genome shotgun (WGS) entry which is preliminary data.</text>
</comment>
<proteinExistence type="predicted"/>
<evidence type="ECO:0000313" key="2">
    <source>
        <dbReference type="Proteomes" id="UP000241190"/>
    </source>
</evidence>
<accession>A0ABX5GMQ2</accession>
<name>A0ABX5GMQ2_9GAMM</name>
<protein>
    <submittedName>
        <fullName evidence="1">Uncharacterized protein</fullName>
    </submittedName>
</protein>
<dbReference type="EMBL" id="PYOP01000049">
    <property type="protein sequence ID" value="PSW92281.1"/>
    <property type="molecule type" value="Genomic_DNA"/>
</dbReference>
<organism evidence="1 2">
    <name type="scientific">Photobacterium iliopiscarium</name>
    <dbReference type="NCBI Taxonomy" id="56192"/>
    <lineage>
        <taxon>Bacteria</taxon>
        <taxon>Pseudomonadati</taxon>
        <taxon>Pseudomonadota</taxon>
        <taxon>Gammaproteobacteria</taxon>
        <taxon>Vibrionales</taxon>
        <taxon>Vibrionaceae</taxon>
        <taxon>Photobacterium</taxon>
    </lineage>
</organism>
<dbReference type="RefSeq" id="WP_045038753.1">
    <property type="nucleotide sequence ID" value="NZ_JZSR01000058.1"/>
</dbReference>
<reference evidence="1 2" key="1">
    <citation type="submission" date="2018-03" db="EMBL/GenBank/DDBJ databases">
        <title>Whole genome sequencing of Histamine producing bacteria.</title>
        <authorList>
            <person name="Butler K."/>
        </authorList>
    </citation>
    <scope>NUCLEOTIDE SEQUENCE [LARGE SCALE GENOMIC DNA]</scope>
    <source>
        <strain evidence="1 2">ATCC 51761</strain>
    </source>
</reference>
<sequence length="138" mass="15628">MTQSHSPLTNVAGDTPATVFDIYPTDGNEPIKLLGWLRTYADFPISSQRPLPRGDFEQRHEQYTDVLQEIYEVQGTGEWVAVETLSQRNVASYPACQRRVLILKDKQKLDGFFYPSSYLRPLLAAVGVDYVTQLGCQE</sequence>
<keyword evidence="2" id="KW-1185">Reference proteome</keyword>
<dbReference type="Proteomes" id="UP000241190">
    <property type="component" value="Unassembled WGS sequence"/>
</dbReference>